<sequence>MDRGDHVRAVGWLHPDHSFPTGSVSPGFSAALRAHAYDSWQPVLVMGPHFCEFCSHPAPGAGRAGGARNFWIPSTSVVYVAPELIAHYVEDHQYQPPEEFVAAVLACPPQKSDAFLEMLRPFGYTWRE</sequence>
<proteinExistence type="predicted"/>
<dbReference type="Pfam" id="PF25535">
    <property type="entry name" value="DUF7919"/>
    <property type="match status" value="1"/>
</dbReference>
<protein>
    <recommendedName>
        <fullName evidence="1">DUF7919 domain-containing protein</fullName>
    </recommendedName>
</protein>
<organism evidence="2 3">
    <name type="scientific">Gemmata algarum</name>
    <dbReference type="NCBI Taxonomy" id="2975278"/>
    <lineage>
        <taxon>Bacteria</taxon>
        <taxon>Pseudomonadati</taxon>
        <taxon>Planctomycetota</taxon>
        <taxon>Planctomycetia</taxon>
        <taxon>Gemmatales</taxon>
        <taxon>Gemmataceae</taxon>
        <taxon>Gemmata</taxon>
    </lineage>
</organism>
<evidence type="ECO:0000313" key="2">
    <source>
        <dbReference type="EMBL" id="MDY3560628.1"/>
    </source>
</evidence>
<evidence type="ECO:0000313" key="3">
    <source>
        <dbReference type="Proteomes" id="UP001272242"/>
    </source>
</evidence>
<comment type="caution">
    <text evidence="2">The sequence shown here is derived from an EMBL/GenBank/DDBJ whole genome shotgun (WGS) entry which is preliminary data.</text>
</comment>
<evidence type="ECO:0000259" key="1">
    <source>
        <dbReference type="Pfam" id="PF25535"/>
    </source>
</evidence>
<dbReference type="RefSeq" id="WP_320687171.1">
    <property type="nucleotide sequence ID" value="NZ_JAXBLV010000180.1"/>
</dbReference>
<dbReference type="InterPro" id="IPR057679">
    <property type="entry name" value="DUF7919"/>
</dbReference>
<gene>
    <name evidence="2" type="ORF">R5W23_001873</name>
</gene>
<dbReference type="Proteomes" id="UP001272242">
    <property type="component" value="Unassembled WGS sequence"/>
</dbReference>
<name>A0ABU5EZ95_9BACT</name>
<dbReference type="EMBL" id="JAXBLV010000180">
    <property type="protein sequence ID" value="MDY3560628.1"/>
    <property type="molecule type" value="Genomic_DNA"/>
</dbReference>
<accession>A0ABU5EZ95</accession>
<keyword evidence="3" id="KW-1185">Reference proteome</keyword>
<reference evidence="3" key="1">
    <citation type="journal article" date="2023" name="Mar. Drugs">
        <title>Gemmata algarum, a Novel Planctomycete Isolated from an Algal Mat, Displays Antimicrobial Activity.</title>
        <authorList>
            <person name="Kumar G."/>
            <person name="Kallscheuer N."/>
            <person name="Kashif M."/>
            <person name="Ahamad S."/>
            <person name="Jagadeeshwari U."/>
            <person name="Pannikurungottu S."/>
            <person name="Haufschild T."/>
            <person name="Kabuu M."/>
            <person name="Sasikala C."/>
            <person name="Jogler C."/>
            <person name="Ramana C."/>
        </authorList>
    </citation>
    <scope>NUCLEOTIDE SEQUENCE [LARGE SCALE GENOMIC DNA]</scope>
    <source>
        <strain evidence="3">JC673</strain>
    </source>
</reference>
<feature type="domain" description="DUF7919" evidence="1">
    <location>
        <begin position="4"/>
        <end position="105"/>
    </location>
</feature>